<protein>
    <recommendedName>
        <fullName evidence="3">Peptidase family S41</fullName>
    </recommendedName>
</protein>
<gene>
    <name evidence="1" type="ORF">Aru02nite_09040</name>
</gene>
<comment type="caution">
    <text evidence="1">The sequence shown here is derived from an EMBL/GenBank/DDBJ whole genome shotgun (WGS) entry which is preliminary data.</text>
</comment>
<reference evidence="1" key="1">
    <citation type="submission" date="2021-01" db="EMBL/GenBank/DDBJ databases">
        <title>Whole genome shotgun sequence of Actinocatenispora rupis NBRC 107355.</title>
        <authorList>
            <person name="Komaki H."/>
            <person name="Tamura T."/>
        </authorList>
    </citation>
    <scope>NUCLEOTIDE SEQUENCE</scope>
    <source>
        <strain evidence="1">NBRC 107355</strain>
    </source>
</reference>
<dbReference type="InterPro" id="IPR029045">
    <property type="entry name" value="ClpP/crotonase-like_dom_sf"/>
</dbReference>
<evidence type="ECO:0000313" key="2">
    <source>
        <dbReference type="Proteomes" id="UP000612808"/>
    </source>
</evidence>
<dbReference type="RefSeq" id="WP_203655086.1">
    <property type="nucleotide sequence ID" value="NZ_BAAAZM010000002.1"/>
</dbReference>
<dbReference type="Gene3D" id="3.90.226.10">
    <property type="entry name" value="2-enoyl-CoA Hydratase, Chain A, domain 1"/>
    <property type="match status" value="1"/>
</dbReference>
<dbReference type="Proteomes" id="UP000612808">
    <property type="component" value="Unassembled WGS sequence"/>
</dbReference>
<evidence type="ECO:0000313" key="1">
    <source>
        <dbReference type="EMBL" id="GID10015.1"/>
    </source>
</evidence>
<accession>A0A8J3J0X2</accession>
<name>A0A8J3J0X2_9ACTN</name>
<keyword evidence="2" id="KW-1185">Reference proteome</keyword>
<evidence type="ECO:0008006" key="3">
    <source>
        <dbReference type="Google" id="ProtNLM"/>
    </source>
</evidence>
<dbReference type="EMBL" id="BOMB01000004">
    <property type="protein sequence ID" value="GID10015.1"/>
    <property type="molecule type" value="Genomic_DNA"/>
</dbReference>
<dbReference type="AlphaFoldDB" id="A0A8J3J0X2"/>
<sequence>MRSLVDSHPDPYAGFGGVIGFWRRVAETRDALPDGGATAAGFLSLLRPLVAGVRDAHTTILPANRAYDAEPAASLGLEWDVDADGLHVAAAYEEGNRGLLGARLRAVKGVPAGRLADRMRELTARDNEYGNLVNLARALRDPALVAELAGDTDPVVVAVEPGGSVPLTPRRWAGSARIARPSTLDLPAVGPHGIAWRMLDDVGYLRFGRLLGYREAFEYARAAGIRWLLAERLPDTLRRLGTDPIPSTVDDQIAAVPTACGTIGALVSAMAAAGSRRLVVDLRHCPGGNSLVATVLALLLYGRDALLDVDEGYQIPPYSPLYAATHDGRSPAYGYDFGAERDWLRARADPAVRRRRNAAGLAELRDASPSLAAYPESLAGQPLRPTVAVVVDAFTFSAGVDIALMVLRLGATLVGVPPARAPNCFIDTVPYRLDHTGPHGTVSFRYSLAFPADPARGRVLTPHHAKEAGNDPDGTVRQALRHLARSA</sequence>
<proteinExistence type="predicted"/>
<dbReference type="SUPFAM" id="SSF52096">
    <property type="entry name" value="ClpP/crotonase"/>
    <property type="match status" value="1"/>
</dbReference>
<organism evidence="1 2">
    <name type="scientific">Actinocatenispora rupis</name>
    <dbReference type="NCBI Taxonomy" id="519421"/>
    <lineage>
        <taxon>Bacteria</taxon>
        <taxon>Bacillati</taxon>
        <taxon>Actinomycetota</taxon>
        <taxon>Actinomycetes</taxon>
        <taxon>Micromonosporales</taxon>
        <taxon>Micromonosporaceae</taxon>
        <taxon>Actinocatenispora</taxon>
    </lineage>
</organism>